<keyword evidence="2" id="KW-0560">Oxidoreductase</keyword>
<dbReference type="PANTHER" id="PTHR43827">
    <property type="entry name" value="2,5-DIKETO-D-GLUCONIC ACID REDUCTASE"/>
    <property type="match status" value="1"/>
</dbReference>
<dbReference type="Gene3D" id="3.20.20.100">
    <property type="entry name" value="NADP-dependent oxidoreductase domain"/>
    <property type="match status" value="1"/>
</dbReference>
<evidence type="ECO:0000256" key="3">
    <source>
        <dbReference type="PIRSR" id="PIRSR000097-1"/>
    </source>
</evidence>
<dbReference type="OrthoDB" id="416253at2759"/>
<feature type="site" description="Lowers pKa of active site Tyr" evidence="5">
    <location>
        <position position="78"/>
    </location>
</feature>
<dbReference type="InterPro" id="IPR036812">
    <property type="entry name" value="NAD(P)_OxRdtase_dom_sf"/>
</dbReference>
<keyword evidence="8" id="KW-1185">Reference proteome</keyword>
<dbReference type="InterPro" id="IPR018170">
    <property type="entry name" value="Aldo/ket_reductase_CS"/>
</dbReference>
<comment type="similarity">
    <text evidence="1">Belongs to the aldo/keto reductase family.</text>
</comment>
<feature type="active site" description="Proton donor" evidence="3">
    <location>
        <position position="53"/>
    </location>
</feature>
<name>A0A6A6CSD6_ZASCE</name>
<dbReference type="PRINTS" id="PR00069">
    <property type="entry name" value="ALDKETRDTASE"/>
</dbReference>
<evidence type="ECO:0000256" key="2">
    <source>
        <dbReference type="ARBA" id="ARBA00023002"/>
    </source>
</evidence>
<dbReference type="Pfam" id="PF00248">
    <property type="entry name" value="Aldo_ket_red"/>
    <property type="match status" value="1"/>
</dbReference>
<feature type="domain" description="NADP-dependent oxidoreductase" evidence="6">
    <location>
        <begin position="26"/>
        <end position="267"/>
    </location>
</feature>
<evidence type="ECO:0000256" key="4">
    <source>
        <dbReference type="PIRSR" id="PIRSR000097-2"/>
    </source>
</evidence>
<proteinExistence type="inferred from homology"/>
<dbReference type="PIRSF" id="PIRSF000097">
    <property type="entry name" value="AKR"/>
    <property type="match status" value="1"/>
</dbReference>
<evidence type="ECO:0000313" key="7">
    <source>
        <dbReference type="EMBL" id="KAF2168386.1"/>
    </source>
</evidence>
<organism evidence="7 8">
    <name type="scientific">Zasmidium cellare ATCC 36951</name>
    <dbReference type="NCBI Taxonomy" id="1080233"/>
    <lineage>
        <taxon>Eukaryota</taxon>
        <taxon>Fungi</taxon>
        <taxon>Dikarya</taxon>
        <taxon>Ascomycota</taxon>
        <taxon>Pezizomycotina</taxon>
        <taxon>Dothideomycetes</taxon>
        <taxon>Dothideomycetidae</taxon>
        <taxon>Mycosphaerellales</taxon>
        <taxon>Mycosphaerellaceae</taxon>
        <taxon>Zasmidium</taxon>
    </lineage>
</organism>
<feature type="binding site" evidence="4">
    <location>
        <position position="111"/>
    </location>
    <ligand>
        <name>substrate</name>
    </ligand>
</feature>
<accession>A0A6A6CSD6</accession>
<dbReference type="InterPro" id="IPR023210">
    <property type="entry name" value="NADP_OxRdtase_dom"/>
</dbReference>
<dbReference type="PROSITE" id="PS00063">
    <property type="entry name" value="ALDOKETO_REDUCTASE_3"/>
    <property type="match status" value="1"/>
</dbReference>
<dbReference type="EMBL" id="ML993590">
    <property type="protein sequence ID" value="KAF2168386.1"/>
    <property type="molecule type" value="Genomic_DNA"/>
</dbReference>
<dbReference type="InterPro" id="IPR020471">
    <property type="entry name" value="AKR"/>
</dbReference>
<dbReference type="SUPFAM" id="SSF51430">
    <property type="entry name" value="NAD(P)-linked oxidoreductase"/>
    <property type="match status" value="1"/>
</dbReference>
<protein>
    <recommendedName>
        <fullName evidence="6">NADP-dependent oxidoreductase domain-containing protein</fullName>
    </recommendedName>
</protein>
<dbReference type="PANTHER" id="PTHR43827:SF13">
    <property type="entry name" value="ALDO_KETO REDUCTASE FAMILY PROTEIN"/>
    <property type="match status" value="1"/>
</dbReference>
<dbReference type="AlphaFoldDB" id="A0A6A6CSD6"/>
<dbReference type="RefSeq" id="XP_033669275.1">
    <property type="nucleotide sequence ID" value="XM_033812260.1"/>
</dbReference>
<dbReference type="GeneID" id="54565532"/>
<evidence type="ECO:0000256" key="1">
    <source>
        <dbReference type="ARBA" id="ARBA00007905"/>
    </source>
</evidence>
<dbReference type="Proteomes" id="UP000799537">
    <property type="component" value="Unassembled WGS sequence"/>
</dbReference>
<evidence type="ECO:0000256" key="5">
    <source>
        <dbReference type="PIRSR" id="PIRSR000097-3"/>
    </source>
</evidence>
<evidence type="ECO:0000313" key="8">
    <source>
        <dbReference type="Proteomes" id="UP000799537"/>
    </source>
</evidence>
<gene>
    <name evidence="7" type="ORF">M409DRAFT_53075</name>
</gene>
<evidence type="ECO:0000259" key="6">
    <source>
        <dbReference type="Pfam" id="PF00248"/>
    </source>
</evidence>
<dbReference type="CDD" id="cd19071">
    <property type="entry name" value="AKR_AKR1-5-like"/>
    <property type="match status" value="1"/>
</dbReference>
<dbReference type="GO" id="GO:0016491">
    <property type="term" value="F:oxidoreductase activity"/>
    <property type="evidence" value="ECO:0007669"/>
    <property type="project" value="UniProtKB-KW"/>
</dbReference>
<sequence length="285" mass="32009">MALNINSKVRLASGHEIPLLGYGVYQTPADVAEDVTDHAIKTGYRHVDSATVYRNEEPSAKGMLKAGIPRDQLYFTSKVPPKEINYEAAKKCVDESLKKTGLDYIDLYLLHAPYGGKEGRLGAWRALVEAVDAGKVKSIGVSNYGVHHLDELEQWQKSQPKEKAGILSVNQIELHPWLARADIVDWCEKRGVILEAYSPLVRATRMDDPLLTPLIKKYNKTGSQILLRWGLQKGFVILPKSVTKSRIEENKGLYDFELSKEDMESLKTDKYEPCAWDPTKAPLSQ</sequence>
<reference evidence="7" key="1">
    <citation type="journal article" date="2020" name="Stud. Mycol.">
        <title>101 Dothideomycetes genomes: a test case for predicting lifestyles and emergence of pathogens.</title>
        <authorList>
            <person name="Haridas S."/>
            <person name="Albert R."/>
            <person name="Binder M."/>
            <person name="Bloem J."/>
            <person name="Labutti K."/>
            <person name="Salamov A."/>
            <person name="Andreopoulos B."/>
            <person name="Baker S."/>
            <person name="Barry K."/>
            <person name="Bills G."/>
            <person name="Bluhm B."/>
            <person name="Cannon C."/>
            <person name="Castanera R."/>
            <person name="Culley D."/>
            <person name="Daum C."/>
            <person name="Ezra D."/>
            <person name="Gonzalez J."/>
            <person name="Henrissat B."/>
            <person name="Kuo A."/>
            <person name="Liang C."/>
            <person name="Lipzen A."/>
            <person name="Lutzoni F."/>
            <person name="Magnuson J."/>
            <person name="Mondo S."/>
            <person name="Nolan M."/>
            <person name="Ohm R."/>
            <person name="Pangilinan J."/>
            <person name="Park H.-J."/>
            <person name="Ramirez L."/>
            <person name="Alfaro M."/>
            <person name="Sun H."/>
            <person name="Tritt A."/>
            <person name="Yoshinaga Y."/>
            <person name="Zwiers L.-H."/>
            <person name="Turgeon B."/>
            <person name="Goodwin S."/>
            <person name="Spatafora J."/>
            <person name="Crous P."/>
            <person name="Grigoriev I."/>
        </authorList>
    </citation>
    <scope>NUCLEOTIDE SEQUENCE</scope>
    <source>
        <strain evidence="7">ATCC 36951</strain>
    </source>
</reference>
<dbReference type="PROSITE" id="PS00062">
    <property type="entry name" value="ALDOKETO_REDUCTASE_2"/>
    <property type="match status" value="1"/>
</dbReference>
<dbReference type="FunFam" id="3.20.20.100:FF:000015">
    <property type="entry name" value="Oxidoreductase, aldo/keto reductase family"/>
    <property type="match status" value="1"/>
</dbReference>